<comment type="caution">
    <text evidence="3">The sequence shown here is derived from an EMBL/GenBank/DDBJ whole genome shotgun (WGS) entry which is preliminary data.</text>
</comment>
<dbReference type="Pfam" id="PF03476">
    <property type="entry name" value="MOSC_N"/>
    <property type="match status" value="1"/>
</dbReference>
<dbReference type="AlphaFoldDB" id="M0P5U5"/>
<evidence type="ECO:0000313" key="3">
    <source>
        <dbReference type="EMBL" id="EMA65497.1"/>
    </source>
</evidence>
<sequence>MARIGELVAYPLKSNDGAAVDRADLGPNGALRGDRTYALVEAGVDPHATSVGGDGGYVNGKREPAVHGLSASYEPSGPTDATPTEVTLSRPARSETGAEADTRTFALPGDREALEAWVGEYLGYAVDLVREPDGGLPDDRAAPGPTVVSRATLEAVASWFDEVADATEMRRRLRPNLVLDDCPAFWEDRLFADRGEAVRVSVGGTELLGVNPCQRCVVPSRDPDTGEPIDGFRETFLRKRRETLPEWTESDRFDHDFRLMVNTVVPESEWGSTLAVGDRLTIEGVVEIAEEDGTVEVAEKDGTAATKTRENP</sequence>
<keyword evidence="4" id="KW-1185">Reference proteome</keyword>
<dbReference type="PATRIC" id="fig|1230456.3.peg.1154"/>
<evidence type="ECO:0000256" key="1">
    <source>
        <dbReference type="SAM" id="MobiDB-lite"/>
    </source>
</evidence>
<dbReference type="Proteomes" id="UP000011546">
    <property type="component" value="Unassembled WGS sequence"/>
</dbReference>
<organism evidence="3 4">
    <name type="scientific">Halorubrum kocurii JCM 14978</name>
    <dbReference type="NCBI Taxonomy" id="1230456"/>
    <lineage>
        <taxon>Archaea</taxon>
        <taxon>Methanobacteriati</taxon>
        <taxon>Methanobacteriota</taxon>
        <taxon>Stenosarchaea group</taxon>
        <taxon>Halobacteria</taxon>
        <taxon>Halobacteriales</taxon>
        <taxon>Haloferacaceae</taxon>
        <taxon>Halorubrum</taxon>
    </lineage>
</organism>
<reference evidence="3 4" key="1">
    <citation type="journal article" date="2014" name="PLoS Genet.">
        <title>Phylogenetically driven sequencing of extremely halophilic archaea reveals strategies for static and dynamic osmo-response.</title>
        <authorList>
            <person name="Becker E.A."/>
            <person name="Seitzer P.M."/>
            <person name="Tritt A."/>
            <person name="Larsen D."/>
            <person name="Krusor M."/>
            <person name="Yao A.I."/>
            <person name="Wu D."/>
            <person name="Madern D."/>
            <person name="Eisen J.A."/>
            <person name="Darling A.E."/>
            <person name="Facciotti M.T."/>
        </authorList>
    </citation>
    <scope>NUCLEOTIDE SEQUENCE [LARGE SCALE GENOMIC DNA]</scope>
    <source>
        <strain evidence="3 4">JCM 14978</strain>
    </source>
</reference>
<proteinExistence type="predicted"/>
<dbReference type="EMBL" id="AOJH01000043">
    <property type="protein sequence ID" value="EMA65497.1"/>
    <property type="molecule type" value="Genomic_DNA"/>
</dbReference>
<gene>
    <name evidence="3" type="ORF">C468_05933</name>
</gene>
<dbReference type="STRING" id="1230456.C468_05933"/>
<dbReference type="InterPro" id="IPR005302">
    <property type="entry name" value="MoCF_Sase_C"/>
</dbReference>
<dbReference type="OrthoDB" id="211216at2157"/>
<feature type="domain" description="MOSC" evidence="2">
    <location>
        <begin position="111"/>
        <end position="283"/>
    </location>
</feature>
<name>M0P5U5_9EURY</name>
<dbReference type="GO" id="GO:0030151">
    <property type="term" value="F:molybdenum ion binding"/>
    <property type="evidence" value="ECO:0007669"/>
    <property type="project" value="InterPro"/>
</dbReference>
<evidence type="ECO:0000313" key="4">
    <source>
        <dbReference type="Proteomes" id="UP000011546"/>
    </source>
</evidence>
<dbReference type="GO" id="GO:0003824">
    <property type="term" value="F:catalytic activity"/>
    <property type="evidence" value="ECO:0007669"/>
    <property type="project" value="InterPro"/>
</dbReference>
<feature type="region of interest" description="Disordered" evidence="1">
    <location>
        <begin position="69"/>
        <end position="101"/>
    </location>
</feature>
<accession>M0P5U5</accession>
<dbReference type="RefSeq" id="WP_008847920.1">
    <property type="nucleotide sequence ID" value="NZ_AOJH01000043.1"/>
</dbReference>
<dbReference type="GO" id="GO:0030170">
    <property type="term" value="F:pyridoxal phosphate binding"/>
    <property type="evidence" value="ECO:0007669"/>
    <property type="project" value="InterPro"/>
</dbReference>
<protein>
    <submittedName>
        <fullName evidence="3">MOSC domain containing protein</fullName>
    </submittedName>
</protein>
<evidence type="ECO:0000259" key="2">
    <source>
        <dbReference type="PROSITE" id="PS51340"/>
    </source>
</evidence>
<dbReference type="InterPro" id="IPR005303">
    <property type="entry name" value="MOCOS_middle"/>
</dbReference>
<dbReference type="PROSITE" id="PS51340">
    <property type="entry name" value="MOSC"/>
    <property type="match status" value="1"/>
</dbReference>
<dbReference type="Pfam" id="PF03473">
    <property type="entry name" value="MOSC"/>
    <property type="match status" value="1"/>
</dbReference>